<feature type="region of interest" description="Disordered" evidence="5">
    <location>
        <begin position="792"/>
        <end position="853"/>
    </location>
</feature>
<evidence type="ECO:0000256" key="1">
    <source>
        <dbReference type="ARBA" id="ARBA00023015"/>
    </source>
</evidence>
<dbReference type="GO" id="GO:0000981">
    <property type="term" value="F:DNA-binding transcription factor activity, RNA polymerase II-specific"/>
    <property type="evidence" value="ECO:0007669"/>
    <property type="project" value="TreeGrafter"/>
</dbReference>
<dbReference type="InterPro" id="IPR035965">
    <property type="entry name" value="PAS-like_dom_sf"/>
</dbReference>
<feature type="compositionally biased region" description="Low complexity" evidence="5">
    <location>
        <begin position="802"/>
        <end position="817"/>
    </location>
</feature>
<organism evidence="7 8">
    <name type="scientific">Plakobranchus ocellatus</name>
    <dbReference type="NCBI Taxonomy" id="259542"/>
    <lineage>
        <taxon>Eukaryota</taxon>
        <taxon>Metazoa</taxon>
        <taxon>Spiralia</taxon>
        <taxon>Lophotrochozoa</taxon>
        <taxon>Mollusca</taxon>
        <taxon>Gastropoda</taxon>
        <taxon>Heterobranchia</taxon>
        <taxon>Euthyneura</taxon>
        <taxon>Panpulmonata</taxon>
        <taxon>Sacoglossa</taxon>
        <taxon>Placobranchoidea</taxon>
        <taxon>Plakobranchidae</taxon>
        <taxon>Plakobranchus</taxon>
    </lineage>
</organism>
<dbReference type="InterPro" id="IPR001610">
    <property type="entry name" value="PAC"/>
</dbReference>
<feature type="compositionally biased region" description="Low complexity" evidence="5">
    <location>
        <begin position="650"/>
        <end position="660"/>
    </location>
</feature>
<name>A0AAV3XZX5_9GAST</name>
<feature type="compositionally biased region" description="Low complexity" evidence="5">
    <location>
        <begin position="138"/>
        <end position="153"/>
    </location>
</feature>
<dbReference type="Pfam" id="PF08447">
    <property type="entry name" value="PAS_3"/>
    <property type="match status" value="1"/>
</dbReference>
<feature type="compositionally biased region" description="Polar residues" evidence="5">
    <location>
        <begin position="822"/>
        <end position="848"/>
    </location>
</feature>
<feature type="compositionally biased region" description="Polar residues" evidence="5">
    <location>
        <begin position="661"/>
        <end position="672"/>
    </location>
</feature>
<feature type="compositionally biased region" description="Low complexity" evidence="5">
    <location>
        <begin position="353"/>
        <end position="373"/>
    </location>
</feature>
<feature type="region of interest" description="Disordered" evidence="5">
    <location>
        <begin position="317"/>
        <end position="379"/>
    </location>
</feature>
<feature type="domain" description="PAS fold-3" evidence="6">
    <location>
        <begin position="18"/>
        <end position="63"/>
    </location>
</feature>
<proteinExistence type="predicted"/>
<feature type="region of interest" description="Disordered" evidence="5">
    <location>
        <begin position="402"/>
        <end position="768"/>
    </location>
</feature>
<accession>A0AAV3XZX5</accession>
<keyword evidence="4" id="KW-0539">Nucleus</keyword>
<feature type="compositionally biased region" description="Low complexity" evidence="5">
    <location>
        <begin position="680"/>
        <end position="701"/>
    </location>
</feature>
<evidence type="ECO:0000256" key="5">
    <source>
        <dbReference type="SAM" id="MobiDB-lite"/>
    </source>
</evidence>
<feature type="compositionally biased region" description="Gly residues" evidence="5">
    <location>
        <begin position="109"/>
        <end position="120"/>
    </location>
</feature>
<feature type="compositionally biased region" description="Polar residues" evidence="5">
    <location>
        <begin position="402"/>
        <end position="418"/>
    </location>
</feature>
<dbReference type="InterPro" id="IPR013655">
    <property type="entry name" value="PAS_fold_3"/>
</dbReference>
<keyword evidence="1" id="KW-0805">Transcription regulation</keyword>
<gene>
    <name evidence="7" type="ORF">PoB_000198900</name>
</gene>
<dbReference type="Gene3D" id="3.30.450.20">
    <property type="entry name" value="PAS domain"/>
    <property type="match status" value="1"/>
</dbReference>
<sequence length="1101" mass="118580">MVSPSEWTARASEGQRPVLVKGQVTTRYYRFMAKDGGWVWMQSYATIVHNSRSSRPHCIVSVNYVLSEVLNKDAQIQIEQTMSSKDLSPYSAMKSSNNNSTSGSTSGSGSSGGSTSGSGSGKSRASRSKARRSPYPQAASTATSTSGSGDNAATVSSEFGTDYASALDKPSALELAGHSSELGVSGVLPPPPLQPVPYHNMMYTHPGSADPAAVGMAMGVDRYSALYSTPYNHPGMTMYRDAACVYSPYQAAAHAHAHHHQRYLDNRSPYRYYEERYYPARDPAAYPGYLSSAAAIQSAAVTASHAPRLSHLSLDAPSFTASRDQQSFQRETSSDEMIHQYDFRSGVGGGDAGVDAGATGSADANNGSSSAGDTDTSRLIHSNANNVSSTSSIVNGDLDTNFRSVEQSGKNGQPIQHQSANLASTSRSSSREASAYSISSGGITGAEAPAGGTASMSHQHLHQHHHPGPYSNRSESSVSDVDVGNEEMLEKQQRLQHGRGDKRHGSYSQHQLANTTASSADPSTQTHPHQQHQTHHSQQLQQQQQQCHANFNLVDSRGNAPGTSSGIGIAGSEALNSCSGGDDTSEPGRSDNSNSTIGNSKNNRSSHARKASHQKDSFYDHTNNNNIQNVSPPQREASIPQSVIIRRQPASASSSSAYSSCVENPASQSNVHSSPKKPKQSSPPLNSSTCSSLTSLSPSSNHTILPQHQDTQSANSSLSPSSSLMTFSSTSMQQCQEGPSHSTVHHTSTNHHHHHHQQQQQQQPHHEQHLFHHYSYHQYPNNQYLHNNIHTEHQHHPHQHQQHQPQQQHLSHQQQQQDQRKTPLSSTSLPKTQEASAFNGRSPSSSCSADDKLYEMSNGGGKHNLDFLSSSSAKVTPAASATSAENAINYDLNQQPLSNSPAQANSYYEQIAQVGTPDQAKLFTDLSSHSPKLYDMTSAATVNKLYEMSSEAHLPTAAGKSFYDTAAANTKLYDMAAANTTAGKLYDVPAPTASKFYDMQATPTHPGYHYDKMAGVQGSGLAVNDYSSCLKAAAYGYDNYSQAAGMYQQAAAALQSQRSYHPHHHHHHHYPHHHGGMPQAGYTSVIVDPQQYHVANGYAVH</sequence>
<feature type="compositionally biased region" description="Polar residues" evidence="5">
    <location>
        <begin position="620"/>
        <end position="632"/>
    </location>
</feature>
<feature type="compositionally biased region" description="Basic residues" evidence="5">
    <location>
        <begin position="748"/>
        <end position="757"/>
    </location>
</feature>
<reference evidence="7 8" key="1">
    <citation type="journal article" date="2021" name="Elife">
        <title>Chloroplast acquisition without the gene transfer in kleptoplastic sea slugs, Plakobranchus ocellatus.</title>
        <authorList>
            <person name="Maeda T."/>
            <person name="Takahashi S."/>
            <person name="Yoshida T."/>
            <person name="Shimamura S."/>
            <person name="Takaki Y."/>
            <person name="Nagai Y."/>
            <person name="Toyoda A."/>
            <person name="Suzuki Y."/>
            <person name="Arimoto A."/>
            <person name="Ishii H."/>
            <person name="Satoh N."/>
            <person name="Nishiyama T."/>
            <person name="Hasebe M."/>
            <person name="Maruyama T."/>
            <person name="Minagawa J."/>
            <person name="Obokata J."/>
            <person name="Shigenobu S."/>
        </authorList>
    </citation>
    <scope>NUCLEOTIDE SEQUENCE [LARGE SCALE GENOMIC DNA]</scope>
</reference>
<feature type="compositionally biased region" description="Low complexity" evidence="5">
    <location>
        <begin position="716"/>
        <end position="732"/>
    </location>
</feature>
<dbReference type="PANTHER" id="PTHR23043:SF36">
    <property type="entry name" value="PROTEIN SINGLE-MINDED"/>
    <property type="match status" value="1"/>
</dbReference>
<evidence type="ECO:0000256" key="2">
    <source>
        <dbReference type="ARBA" id="ARBA00023125"/>
    </source>
</evidence>
<evidence type="ECO:0000256" key="3">
    <source>
        <dbReference type="ARBA" id="ARBA00023163"/>
    </source>
</evidence>
<evidence type="ECO:0000313" key="7">
    <source>
        <dbReference type="EMBL" id="GFN75483.1"/>
    </source>
</evidence>
<dbReference type="GO" id="GO:0000977">
    <property type="term" value="F:RNA polymerase II transcription regulatory region sequence-specific DNA binding"/>
    <property type="evidence" value="ECO:0007669"/>
    <property type="project" value="TreeGrafter"/>
</dbReference>
<protein>
    <submittedName>
        <fullName evidence="7">Single-minded-like protein 1</fullName>
    </submittedName>
</protein>
<evidence type="ECO:0000313" key="8">
    <source>
        <dbReference type="Proteomes" id="UP000735302"/>
    </source>
</evidence>
<evidence type="ECO:0000256" key="4">
    <source>
        <dbReference type="ARBA" id="ARBA00023242"/>
    </source>
</evidence>
<feature type="compositionally biased region" description="Polar residues" evidence="5">
    <location>
        <begin position="590"/>
        <end position="603"/>
    </location>
</feature>
<dbReference type="SUPFAM" id="SSF55785">
    <property type="entry name" value="PYP-like sensor domain (PAS domain)"/>
    <property type="match status" value="1"/>
</dbReference>
<feature type="compositionally biased region" description="Polar residues" evidence="5">
    <location>
        <begin position="319"/>
        <end position="331"/>
    </location>
</feature>
<feature type="compositionally biased region" description="Polar residues" evidence="5">
    <location>
        <begin position="702"/>
        <end position="715"/>
    </location>
</feature>
<feature type="compositionally biased region" description="Polar residues" evidence="5">
    <location>
        <begin position="506"/>
        <end position="523"/>
    </location>
</feature>
<evidence type="ECO:0000259" key="6">
    <source>
        <dbReference type="Pfam" id="PF08447"/>
    </source>
</evidence>
<feature type="compositionally biased region" description="Low complexity" evidence="5">
    <location>
        <begin position="419"/>
        <end position="440"/>
    </location>
</feature>
<dbReference type="AlphaFoldDB" id="A0AAV3XZX5"/>
<feature type="compositionally biased region" description="Basic and acidic residues" evidence="5">
    <location>
        <begin position="332"/>
        <end position="342"/>
    </location>
</feature>
<dbReference type="SMART" id="SM00086">
    <property type="entry name" value="PAC"/>
    <property type="match status" value="1"/>
</dbReference>
<dbReference type="Proteomes" id="UP000735302">
    <property type="component" value="Unassembled WGS sequence"/>
</dbReference>
<feature type="region of interest" description="Disordered" evidence="5">
    <location>
        <begin position="86"/>
        <end position="153"/>
    </location>
</feature>
<feature type="compositionally biased region" description="Low complexity" evidence="5">
    <location>
        <begin position="536"/>
        <end position="548"/>
    </location>
</feature>
<feature type="compositionally biased region" description="Low complexity" evidence="5">
    <location>
        <begin position="94"/>
        <end position="108"/>
    </location>
</feature>
<keyword evidence="2" id="KW-0238">DNA-binding</keyword>
<dbReference type="PANTHER" id="PTHR23043">
    <property type="entry name" value="HYPOXIA-INDUCIBLE FACTOR 1 ALPHA"/>
    <property type="match status" value="1"/>
</dbReference>
<dbReference type="EMBL" id="BLXT01000273">
    <property type="protein sequence ID" value="GFN75483.1"/>
    <property type="molecule type" value="Genomic_DNA"/>
</dbReference>
<keyword evidence="8" id="KW-1185">Reference proteome</keyword>
<comment type="caution">
    <text evidence="7">The sequence shown here is derived from an EMBL/GenBank/DDBJ whole genome shotgun (WGS) entry which is preliminary data.</text>
</comment>
<keyword evidence="3" id="KW-0804">Transcription</keyword>